<comment type="caution">
    <text evidence="1">The sequence shown here is derived from an EMBL/GenBank/DDBJ whole genome shotgun (WGS) entry which is preliminary data.</text>
</comment>
<evidence type="ECO:0000313" key="1">
    <source>
        <dbReference type="EMBL" id="RRK33741.1"/>
    </source>
</evidence>
<dbReference type="EMBL" id="RHJS01000002">
    <property type="protein sequence ID" value="RRK33741.1"/>
    <property type="molecule type" value="Genomic_DNA"/>
</dbReference>
<accession>A0A3R8JQ85</accession>
<reference evidence="1" key="1">
    <citation type="submission" date="2018-10" db="EMBL/GenBank/DDBJ databases">
        <title>Schaedlerella arabinophila gen. nov. sp. nov., isolated from the mouse intestinal tract and comparative analysis with the genome of the closely related altered Schaedler flora strain ASF502.</title>
        <authorList>
            <person name="Miyake S."/>
            <person name="Soh M."/>
            <person name="Seedorf H."/>
        </authorList>
    </citation>
    <scope>NUCLEOTIDE SEQUENCE [LARGE SCALE GENOMIC DNA]</scope>
    <source>
        <strain evidence="1">DSM 106076</strain>
    </source>
</reference>
<keyword evidence="2" id="KW-1185">Reference proteome</keyword>
<dbReference type="AlphaFoldDB" id="A0A3R8JQ85"/>
<protein>
    <submittedName>
        <fullName evidence="1">Uncharacterized protein</fullName>
    </submittedName>
</protein>
<proteinExistence type="predicted"/>
<name>A0A3R8JQ85_9FIRM</name>
<sequence>MNEYDYLKFRINEIVNSTDKKKRKLVLYPFGKQGMQIKQILNWQYGIEEAFIIDDGLYHLNSSIKPLEYLKNIDTSQYIFVITSDNLKYWDEIRSNIRKYVKNENIIDMYSFKPLTYSNVRTASLELAAREVYDKNIGGGMCRSGSVSGKFCITY</sequence>
<dbReference type="RefSeq" id="WP_125128955.1">
    <property type="nucleotide sequence ID" value="NZ_RHJS01000002.1"/>
</dbReference>
<evidence type="ECO:0000313" key="2">
    <source>
        <dbReference type="Proteomes" id="UP000274920"/>
    </source>
</evidence>
<dbReference type="Proteomes" id="UP000274920">
    <property type="component" value="Unassembled WGS sequence"/>
</dbReference>
<gene>
    <name evidence="1" type="ORF">EBB54_22045</name>
</gene>
<organism evidence="1 2">
    <name type="scientific">Schaedlerella arabinosiphila</name>
    <dbReference type="NCBI Taxonomy" id="2044587"/>
    <lineage>
        <taxon>Bacteria</taxon>
        <taxon>Bacillati</taxon>
        <taxon>Bacillota</taxon>
        <taxon>Clostridia</taxon>
        <taxon>Lachnospirales</taxon>
        <taxon>Lachnospiraceae</taxon>
        <taxon>Schaedlerella</taxon>
    </lineage>
</organism>